<keyword evidence="1" id="KW-0472">Membrane</keyword>
<dbReference type="RefSeq" id="WP_354229011.1">
    <property type="nucleotide sequence ID" value="NZ_JBEPSN010000004.1"/>
</dbReference>
<feature type="transmembrane region" description="Helical" evidence="1">
    <location>
        <begin position="135"/>
        <end position="163"/>
    </location>
</feature>
<comment type="caution">
    <text evidence="2">The sequence shown here is derived from an EMBL/GenBank/DDBJ whole genome shotgun (WGS) entry which is preliminary data.</text>
</comment>
<proteinExistence type="predicted"/>
<keyword evidence="3" id="KW-1185">Reference proteome</keyword>
<accession>A0ABV2P5Z7</accession>
<name>A0ABV2P5Z7_9MICC</name>
<gene>
    <name evidence="2" type="ORF">ABIE37_001982</name>
</gene>
<dbReference type="EMBL" id="JBEPSN010000004">
    <property type="protein sequence ID" value="MET4540201.1"/>
    <property type="molecule type" value="Genomic_DNA"/>
</dbReference>
<feature type="transmembrane region" description="Helical" evidence="1">
    <location>
        <begin position="202"/>
        <end position="225"/>
    </location>
</feature>
<evidence type="ECO:0000256" key="1">
    <source>
        <dbReference type="SAM" id="Phobius"/>
    </source>
</evidence>
<feature type="transmembrane region" description="Helical" evidence="1">
    <location>
        <begin position="169"/>
        <end position="190"/>
    </location>
</feature>
<dbReference type="Proteomes" id="UP001549307">
    <property type="component" value="Unassembled WGS sequence"/>
</dbReference>
<evidence type="ECO:0000313" key="3">
    <source>
        <dbReference type="Proteomes" id="UP001549307"/>
    </source>
</evidence>
<feature type="transmembrane region" description="Helical" evidence="1">
    <location>
        <begin position="327"/>
        <end position="346"/>
    </location>
</feature>
<organism evidence="2 3">
    <name type="scientific">Arthrobacter bambusae</name>
    <dbReference type="NCBI Taxonomy" id="1338426"/>
    <lineage>
        <taxon>Bacteria</taxon>
        <taxon>Bacillati</taxon>
        <taxon>Actinomycetota</taxon>
        <taxon>Actinomycetes</taxon>
        <taxon>Micrococcales</taxon>
        <taxon>Micrococcaceae</taxon>
        <taxon>Arthrobacter</taxon>
    </lineage>
</organism>
<feature type="transmembrane region" description="Helical" evidence="1">
    <location>
        <begin position="69"/>
        <end position="93"/>
    </location>
</feature>
<keyword evidence="1" id="KW-1133">Transmembrane helix</keyword>
<reference evidence="2 3" key="1">
    <citation type="submission" date="2024-06" db="EMBL/GenBank/DDBJ databases">
        <title>Sorghum-associated microbial communities from plants grown in Nebraska, USA.</title>
        <authorList>
            <person name="Schachtman D."/>
        </authorList>
    </citation>
    <scope>NUCLEOTIDE SEQUENCE [LARGE SCALE GENOMIC DNA]</scope>
    <source>
        <strain evidence="2 3">3552</strain>
    </source>
</reference>
<keyword evidence="1" id="KW-0812">Transmembrane</keyword>
<protein>
    <recommendedName>
        <fullName evidence="4">ABC transporter permease</fullName>
    </recommendedName>
</protein>
<sequence>MAGVPDHTGGSGPAGHEPEYEVIGGVIDDQPSGVARPQPGAGSPPRTAGNFGAAAAEAWGSARTSFTSWWFWLACAVGISVAWGLAAAAVSFAEANGWFDTRLASARYLITAVFLALAAAVLGAAWGFRHSHGRFLVLLLAGGIRGTALGALGGGVLFLVGASVGGPPALAGAAAVVMVLEVALFGLIGAGARACFAAAAPAAALTAVVVAFLCVGNVVATLLLLPGTTVMDQASVPVNVERDDSGRILAYECVGDLRPVEVVHTERVAWLAAANPALLLGSVGADVVPMDDELGWVLAGLQWAADGPSREVPCLGGESSDGLAPSVPVSVTGLALQALVAALVLVPGRWLRARRLAAGSD</sequence>
<dbReference type="GeneID" id="92752930"/>
<feature type="transmembrane region" description="Helical" evidence="1">
    <location>
        <begin position="105"/>
        <end position="128"/>
    </location>
</feature>
<evidence type="ECO:0000313" key="2">
    <source>
        <dbReference type="EMBL" id="MET4540201.1"/>
    </source>
</evidence>
<evidence type="ECO:0008006" key="4">
    <source>
        <dbReference type="Google" id="ProtNLM"/>
    </source>
</evidence>